<name>A0A6J6BWP4_9ZZZZ</name>
<dbReference type="EMBL" id="CAEZSI010000102">
    <property type="protein sequence ID" value="CAB4543326.1"/>
    <property type="molecule type" value="Genomic_DNA"/>
</dbReference>
<proteinExistence type="predicted"/>
<accession>A0A6J6BWP4</accession>
<dbReference type="AlphaFoldDB" id="A0A6J6BWP4"/>
<reference evidence="2" key="1">
    <citation type="submission" date="2020-05" db="EMBL/GenBank/DDBJ databases">
        <authorList>
            <person name="Chiriac C."/>
            <person name="Salcher M."/>
            <person name="Ghai R."/>
            <person name="Kavagutti S V."/>
        </authorList>
    </citation>
    <scope>NUCLEOTIDE SEQUENCE</scope>
</reference>
<organism evidence="2">
    <name type="scientific">freshwater metagenome</name>
    <dbReference type="NCBI Taxonomy" id="449393"/>
    <lineage>
        <taxon>unclassified sequences</taxon>
        <taxon>metagenomes</taxon>
        <taxon>ecological metagenomes</taxon>
    </lineage>
</organism>
<dbReference type="InterPro" id="IPR017585">
    <property type="entry name" value="SAF_FlgA"/>
</dbReference>
<sequence length="199" mass="20816">MKPRNLKNSSRMPLAITLIVLSFLSAFLLASFSRSTTSYWTASADLSAGHQISASDVELRAMNLGDASDIYLAKERSPIGQVVTSSIEQSGLISSNSVSSAASGITSSAVPINVRSVDLAMGIQAGSLVDIYWVVDTQNGELPQDPILVLGGILVLSADGKSKNFGTDAAVTVSVEHTQVLRLLAATTVGRLVVISTHV</sequence>
<evidence type="ECO:0000259" key="1">
    <source>
        <dbReference type="SMART" id="SM00858"/>
    </source>
</evidence>
<protein>
    <submittedName>
        <fullName evidence="2">Unannotated protein</fullName>
    </submittedName>
</protein>
<gene>
    <name evidence="2" type="ORF">UFOPK1412_00769</name>
</gene>
<evidence type="ECO:0000313" key="2">
    <source>
        <dbReference type="EMBL" id="CAB4543326.1"/>
    </source>
</evidence>
<dbReference type="SMART" id="SM00858">
    <property type="entry name" value="SAF"/>
    <property type="match status" value="1"/>
</dbReference>
<dbReference type="InterPro" id="IPR013974">
    <property type="entry name" value="SAF"/>
</dbReference>
<dbReference type="CDD" id="cd11614">
    <property type="entry name" value="SAF_CpaB_FlgA_like"/>
    <property type="match status" value="1"/>
</dbReference>
<feature type="domain" description="SAF" evidence="1">
    <location>
        <begin position="37"/>
        <end position="99"/>
    </location>
</feature>
<dbReference type="Pfam" id="PF13144">
    <property type="entry name" value="ChapFlgA"/>
    <property type="match status" value="1"/>
</dbReference>